<evidence type="ECO:0000313" key="2">
    <source>
        <dbReference type="Proteomes" id="UP001494902"/>
    </source>
</evidence>
<reference evidence="1 2" key="1">
    <citation type="submission" date="2024-03" db="EMBL/GenBank/DDBJ databases">
        <title>Draft genome sequence of Pseudonocardia nematodicida JCM 31783.</title>
        <authorList>
            <person name="Butdee W."/>
            <person name="Duangmal K."/>
        </authorList>
    </citation>
    <scope>NUCLEOTIDE SEQUENCE [LARGE SCALE GENOMIC DNA]</scope>
    <source>
        <strain evidence="1 2">JCM 31783</strain>
    </source>
</reference>
<organism evidence="1 2">
    <name type="scientific">Pseudonocardia nematodicida</name>
    <dbReference type="NCBI Taxonomy" id="1206997"/>
    <lineage>
        <taxon>Bacteria</taxon>
        <taxon>Bacillati</taxon>
        <taxon>Actinomycetota</taxon>
        <taxon>Actinomycetes</taxon>
        <taxon>Pseudonocardiales</taxon>
        <taxon>Pseudonocardiaceae</taxon>
        <taxon>Pseudonocardia</taxon>
    </lineage>
</organism>
<protein>
    <submittedName>
        <fullName evidence="1">Uncharacterized protein</fullName>
    </submittedName>
</protein>
<accession>A0ABV1KGJ1</accession>
<name>A0ABV1KGJ1_9PSEU</name>
<sequence>MTVHRYVIGIEPDPDLDPATVRAFAGYYDGVHIPEVVARNTGFLRGRRLERVDGPGGGHGGPRWVSVYELADGRAAGTYLGEQREAGRGRAYTPGAVPWSRMPVRWRLLLRQDGGADGPGDIGDTGTVAVRLAHGRPLGTWAGTGHTVAAELTGRMPEVSWVALRACDDGAAAPAADEFCYRVPGGSR</sequence>
<evidence type="ECO:0000313" key="1">
    <source>
        <dbReference type="EMBL" id="MEQ3552712.1"/>
    </source>
</evidence>
<dbReference type="RefSeq" id="WP_349299783.1">
    <property type="nucleotide sequence ID" value="NZ_JBEDNQ010000008.1"/>
</dbReference>
<keyword evidence="2" id="KW-1185">Reference proteome</keyword>
<dbReference type="EMBL" id="JBEDNQ010000008">
    <property type="protein sequence ID" value="MEQ3552712.1"/>
    <property type="molecule type" value="Genomic_DNA"/>
</dbReference>
<gene>
    <name evidence="1" type="ORF">WIS52_19745</name>
</gene>
<dbReference type="Proteomes" id="UP001494902">
    <property type="component" value="Unassembled WGS sequence"/>
</dbReference>
<proteinExistence type="predicted"/>
<comment type="caution">
    <text evidence="1">The sequence shown here is derived from an EMBL/GenBank/DDBJ whole genome shotgun (WGS) entry which is preliminary data.</text>
</comment>